<evidence type="ECO:0000313" key="1">
    <source>
        <dbReference type="EMBL" id="THU77955.1"/>
    </source>
</evidence>
<organism evidence="1 2">
    <name type="scientific">Dendrothele bispora (strain CBS 962.96)</name>
    <dbReference type="NCBI Taxonomy" id="1314807"/>
    <lineage>
        <taxon>Eukaryota</taxon>
        <taxon>Fungi</taxon>
        <taxon>Dikarya</taxon>
        <taxon>Basidiomycota</taxon>
        <taxon>Agaricomycotina</taxon>
        <taxon>Agaricomycetes</taxon>
        <taxon>Agaricomycetidae</taxon>
        <taxon>Agaricales</taxon>
        <taxon>Agaricales incertae sedis</taxon>
        <taxon>Dendrothele</taxon>
    </lineage>
</organism>
<gene>
    <name evidence="1" type="ORF">K435DRAFT_889761</name>
</gene>
<protein>
    <submittedName>
        <fullName evidence="1">Uncharacterized protein</fullName>
    </submittedName>
</protein>
<name>A0A4V4HB44_DENBC</name>
<dbReference type="Proteomes" id="UP000297245">
    <property type="component" value="Unassembled WGS sequence"/>
</dbReference>
<evidence type="ECO:0000313" key="2">
    <source>
        <dbReference type="Proteomes" id="UP000297245"/>
    </source>
</evidence>
<dbReference type="OrthoDB" id="10250458at2759"/>
<accession>A0A4V4HB44</accession>
<dbReference type="EMBL" id="ML180294">
    <property type="protein sequence ID" value="THU77955.1"/>
    <property type="molecule type" value="Genomic_DNA"/>
</dbReference>
<feature type="non-terminal residue" evidence="1">
    <location>
        <position position="1"/>
    </location>
</feature>
<dbReference type="AlphaFoldDB" id="A0A4V4HB44"/>
<sequence>DPDISTRRKVAFLLSTLLAPTESNSSSTYTSNLHTPDSARVPVHANSHAVHLTNPDQSTTSPLALEAVKKQDILLTVIEGLTNPLPHGQDGDIEGADAGSEEKGVGFFQRYAVNRDGDFSHSQKKALKGWVEKEKDKNGGGGENGLAERWGIMTSTSILLCTHL</sequence>
<keyword evidence="2" id="KW-1185">Reference proteome</keyword>
<proteinExistence type="predicted"/>
<reference evidence="1 2" key="1">
    <citation type="journal article" date="2019" name="Nat. Ecol. Evol.">
        <title>Megaphylogeny resolves global patterns of mushroom evolution.</title>
        <authorList>
            <person name="Varga T."/>
            <person name="Krizsan K."/>
            <person name="Foldi C."/>
            <person name="Dima B."/>
            <person name="Sanchez-Garcia M."/>
            <person name="Sanchez-Ramirez S."/>
            <person name="Szollosi G.J."/>
            <person name="Szarkandi J.G."/>
            <person name="Papp V."/>
            <person name="Albert L."/>
            <person name="Andreopoulos W."/>
            <person name="Angelini C."/>
            <person name="Antonin V."/>
            <person name="Barry K.W."/>
            <person name="Bougher N.L."/>
            <person name="Buchanan P."/>
            <person name="Buyck B."/>
            <person name="Bense V."/>
            <person name="Catcheside P."/>
            <person name="Chovatia M."/>
            <person name="Cooper J."/>
            <person name="Damon W."/>
            <person name="Desjardin D."/>
            <person name="Finy P."/>
            <person name="Geml J."/>
            <person name="Haridas S."/>
            <person name="Hughes K."/>
            <person name="Justo A."/>
            <person name="Karasinski D."/>
            <person name="Kautmanova I."/>
            <person name="Kiss B."/>
            <person name="Kocsube S."/>
            <person name="Kotiranta H."/>
            <person name="LaButti K.M."/>
            <person name="Lechner B.E."/>
            <person name="Liimatainen K."/>
            <person name="Lipzen A."/>
            <person name="Lukacs Z."/>
            <person name="Mihaltcheva S."/>
            <person name="Morgado L.N."/>
            <person name="Niskanen T."/>
            <person name="Noordeloos M.E."/>
            <person name="Ohm R.A."/>
            <person name="Ortiz-Santana B."/>
            <person name="Ovrebo C."/>
            <person name="Racz N."/>
            <person name="Riley R."/>
            <person name="Savchenko A."/>
            <person name="Shiryaev A."/>
            <person name="Soop K."/>
            <person name="Spirin V."/>
            <person name="Szebenyi C."/>
            <person name="Tomsovsky M."/>
            <person name="Tulloss R.E."/>
            <person name="Uehling J."/>
            <person name="Grigoriev I.V."/>
            <person name="Vagvolgyi C."/>
            <person name="Papp T."/>
            <person name="Martin F.M."/>
            <person name="Miettinen O."/>
            <person name="Hibbett D.S."/>
            <person name="Nagy L.G."/>
        </authorList>
    </citation>
    <scope>NUCLEOTIDE SEQUENCE [LARGE SCALE GENOMIC DNA]</scope>
    <source>
        <strain evidence="1 2">CBS 962.96</strain>
    </source>
</reference>